<proteinExistence type="predicted"/>
<keyword evidence="2" id="KW-1185">Reference proteome</keyword>
<evidence type="ECO:0000313" key="1">
    <source>
        <dbReference type="EMBL" id="GAN80144.1"/>
    </source>
</evidence>
<reference evidence="1 2" key="1">
    <citation type="submission" date="2012-11" db="EMBL/GenBank/DDBJ databases">
        <title>Whole genome sequence of Acidocella aminolytica 101 = DSM 11237.</title>
        <authorList>
            <person name="Azuma Y."/>
            <person name="Higashiura N."/>
            <person name="Hirakawa H."/>
            <person name="Matsushita K."/>
        </authorList>
    </citation>
    <scope>NUCLEOTIDE SEQUENCE [LARGE SCALE GENOMIC DNA]</scope>
    <source>
        <strain evidence="2">101 / DSM 11237</strain>
    </source>
</reference>
<name>A0A0D6PH52_9PROT</name>
<dbReference type="Proteomes" id="UP000032668">
    <property type="component" value="Unassembled WGS sequence"/>
</dbReference>
<comment type="caution">
    <text evidence="1">The sequence shown here is derived from an EMBL/GenBank/DDBJ whole genome shotgun (WGS) entry which is preliminary data.</text>
</comment>
<sequence length="116" mass="12262">MFTRQGKTGLSALAIAHGHGLAAFDDQGRAEHFTPDSDDSLGGPGALMPVQKAAQDDGFAAGADFGAFLPPLTGDVFDHLGTLHQKIMDLIIDCIQFSAQFGQARGGRRKIIHCRA</sequence>
<protein>
    <submittedName>
        <fullName evidence="1">Uncharacterized protein</fullName>
    </submittedName>
</protein>
<dbReference type="EMBL" id="BANC01000039">
    <property type="protein sequence ID" value="GAN80144.1"/>
    <property type="molecule type" value="Genomic_DNA"/>
</dbReference>
<dbReference type="AlphaFoldDB" id="A0A0D6PH52"/>
<gene>
    <name evidence="1" type="ORF">Aam_039_026</name>
</gene>
<accession>A0A0D6PH52</accession>
<organism evidence="1 2">
    <name type="scientific">Acidocella aminolytica 101 = DSM 11237</name>
    <dbReference type="NCBI Taxonomy" id="1120923"/>
    <lineage>
        <taxon>Bacteria</taxon>
        <taxon>Pseudomonadati</taxon>
        <taxon>Pseudomonadota</taxon>
        <taxon>Alphaproteobacteria</taxon>
        <taxon>Acetobacterales</taxon>
        <taxon>Acidocellaceae</taxon>
        <taxon>Acidocella</taxon>
    </lineage>
</organism>
<evidence type="ECO:0000313" key="2">
    <source>
        <dbReference type="Proteomes" id="UP000032668"/>
    </source>
</evidence>